<name>A0A6N7VG71_9FIRM</name>
<evidence type="ECO:0000313" key="4">
    <source>
        <dbReference type="Proteomes" id="UP000434241"/>
    </source>
</evidence>
<evidence type="ECO:0000259" key="2">
    <source>
        <dbReference type="PROSITE" id="PS50894"/>
    </source>
</evidence>
<dbReference type="SUPFAM" id="SSF47226">
    <property type="entry name" value="Histidine-containing phosphotransfer domain, HPT domain"/>
    <property type="match status" value="1"/>
</dbReference>
<accession>A0A6N7VG71</accession>
<dbReference type="PROSITE" id="PS50894">
    <property type="entry name" value="HPT"/>
    <property type="match status" value="1"/>
</dbReference>
<sequence>MTIEECYVKMGANYQDVIKRLPSAKMIEKFALKFKDDTSFQELETALNEKQVELAFRAAHTLKGVCMNLGFDHLYKPSFEITESLRAGNLELGLQQFGAVKEQYTKTIDALNEFALENE</sequence>
<comment type="caution">
    <text evidence="3">The sequence shown here is derived from an EMBL/GenBank/DDBJ whole genome shotgun (WGS) entry which is preliminary data.</text>
</comment>
<dbReference type="InterPro" id="IPR036641">
    <property type="entry name" value="HPT_dom_sf"/>
</dbReference>
<keyword evidence="4" id="KW-1185">Reference proteome</keyword>
<dbReference type="Proteomes" id="UP000434241">
    <property type="component" value="Unassembled WGS sequence"/>
</dbReference>
<evidence type="ECO:0000313" key="3">
    <source>
        <dbReference type="EMBL" id="MSS55892.1"/>
    </source>
</evidence>
<evidence type="ECO:0000256" key="1">
    <source>
        <dbReference type="PROSITE-ProRule" id="PRU00110"/>
    </source>
</evidence>
<dbReference type="AlphaFoldDB" id="A0A6N7VG71"/>
<protein>
    <submittedName>
        <fullName evidence="3">Hpt domain-containing protein</fullName>
    </submittedName>
</protein>
<keyword evidence="1" id="KW-0597">Phosphoprotein</keyword>
<gene>
    <name evidence="3" type="ORF">FYJ55_02970</name>
</gene>
<proteinExistence type="predicted"/>
<reference evidence="3 4" key="1">
    <citation type="submission" date="2019-08" db="EMBL/GenBank/DDBJ databases">
        <title>In-depth cultivation of the pig gut microbiome towards novel bacterial diversity and tailored functional studies.</title>
        <authorList>
            <person name="Wylensek D."/>
            <person name="Hitch T.C.A."/>
            <person name="Clavel T."/>
        </authorList>
    </citation>
    <scope>NUCLEOTIDE SEQUENCE [LARGE SCALE GENOMIC DNA]</scope>
    <source>
        <strain evidence="3 4">LKV-472-APC-3</strain>
    </source>
</reference>
<dbReference type="GO" id="GO:0000160">
    <property type="term" value="P:phosphorelay signal transduction system"/>
    <property type="evidence" value="ECO:0007669"/>
    <property type="project" value="InterPro"/>
</dbReference>
<dbReference type="InterPro" id="IPR008207">
    <property type="entry name" value="Sig_transdc_His_kin_Hpt_dom"/>
</dbReference>
<dbReference type="Pfam" id="PF01627">
    <property type="entry name" value="Hpt"/>
    <property type="match status" value="1"/>
</dbReference>
<dbReference type="EMBL" id="VUMR01000009">
    <property type="protein sequence ID" value="MSS55892.1"/>
    <property type="molecule type" value="Genomic_DNA"/>
</dbReference>
<dbReference type="GeneID" id="93158252"/>
<feature type="modified residue" description="Phosphohistidine" evidence="1">
    <location>
        <position position="60"/>
    </location>
</feature>
<dbReference type="RefSeq" id="WP_154555575.1">
    <property type="nucleotide sequence ID" value="NZ_JAQCYS010000041.1"/>
</dbReference>
<organism evidence="3 4">
    <name type="scientific">Holdemanella porci</name>
    <dbReference type="NCBI Taxonomy" id="2652276"/>
    <lineage>
        <taxon>Bacteria</taxon>
        <taxon>Bacillati</taxon>
        <taxon>Bacillota</taxon>
        <taxon>Erysipelotrichia</taxon>
        <taxon>Erysipelotrichales</taxon>
        <taxon>Erysipelotrichaceae</taxon>
        <taxon>Holdemanella</taxon>
    </lineage>
</organism>
<feature type="domain" description="HPt" evidence="2">
    <location>
        <begin position="19"/>
        <end position="111"/>
    </location>
</feature>
<dbReference type="Gene3D" id="1.20.120.160">
    <property type="entry name" value="HPT domain"/>
    <property type="match status" value="1"/>
</dbReference>